<evidence type="ECO:0000313" key="2">
    <source>
        <dbReference type="EMBL" id="MCZ8514849.1"/>
    </source>
</evidence>
<keyword evidence="1" id="KW-1133">Transmembrane helix</keyword>
<keyword evidence="2" id="KW-0804">Transcription</keyword>
<keyword evidence="2" id="KW-0240">DNA-directed RNA polymerase</keyword>
<keyword evidence="1" id="KW-0812">Transmembrane</keyword>
<keyword evidence="3" id="KW-1185">Reference proteome</keyword>
<keyword evidence="1" id="KW-0472">Membrane</keyword>
<protein>
    <submittedName>
        <fullName evidence="2">DNA-directed RNA polymerase subunit beta</fullName>
    </submittedName>
</protein>
<organism evidence="2 3">
    <name type="scientific">Paenibacillus gyeongsangnamensis</name>
    <dbReference type="NCBI Taxonomy" id="3388067"/>
    <lineage>
        <taxon>Bacteria</taxon>
        <taxon>Bacillati</taxon>
        <taxon>Bacillota</taxon>
        <taxon>Bacilli</taxon>
        <taxon>Bacillales</taxon>
        <taxon>Paenibacillaceae</taxon>
        <taxon>Paenibacillus</taxon>
    </lineage>
</organism>
<dbReference type="Pfam" id="PF11772">
    <property type="entry name" value="EpuA"/>
    <property type="match status" value="1"/>
</dbReference>
<accession>A0ABT4QD92</accession>
<evidence type="ECO:0000313" key="3">
    <source>
        <dbReference type="Proteomes" id="UP001527882"/>
    </source>
</evidence>
<dbReference type="Proteomes" id="UP001527882">
    <property type="component" value="Unassembled WGS sequence"/>
</dbReference>
<dbReference type="EMBL" id="JAQAGZ010000014">
    <property type="protein sequence ID" value="MCZ8514849.1"/>
    <property type="molecule type" value="Genomic_DNA"/>
</dbReference>
<name>A0ABT4QD92_9BACL</name>
<evidence type="ECO:0000256" key="1">
    <source>
        <dbReference type="SAM" id="Phobius"/>
    </source>
</evidence>
<reference evidence="2 3" key="1">
    <citation type="submission" date="2022-12" db="EMBL/GenBank/DDBJ databases">
        <title>Draft genome sequence of Paenibacillus sp. dW9.</title>
        <authorList>
            <person name="Choi E.-W."/>
            <person name="Kim D.-U."/>
        </authorList>
    </citation>
    <scope>NUCLEOTIDE SEQUENCE [LARGE SCALE GENOMIC DNA]</scope>
    <source>
        <strain evidence="3">dW9</strain>
    </source>
</reference>
<dbReference type="RefSeq" id="WP_269883378.1">
    <property type="nucleotide sequence ID" value="NZ_JAQAGZ010000014.1"/>
</dbReference>
<feature type="transmembrane region" description="Helical" evidence="1">
    <location>
        <begin position="21"/>
        <end position="47"/>
    </location>
</feature>
<gene>
    <name evidence="2" type="ORF">O9H85_20990</name>
</gene>
<dbReference type="GO" id="GO:0000428">
    <property type="term" value="C:DNA-directed RNA polymerase complex"/>
    <property type="evidence" value="ECO:0007669"/>
    <property type="project" value="UniProtKB-KW"/>
</dbReference>
<dbReference type="InterPro" id="IPR024596">
    <property type="entry name" value="RNApol_su_b/EpuA"/>
</dbReference>
<proteinExistence type="predicted"/>
<comment type="caution">
    <text evidence="2">The sequence shown here is derived from an EMBL/GenBank/DDBJ whole genome shotgun (WGS) entry which is preliminary data.</text>
</comment>
<sequence length="72" mass="8237">MSDTPKKTPKLRPRWKVILLGIIRWTWIPVACVLALFAGLALGYVYIGKQSLSDVFQAATWRHVYDLIFSDT</sequence>